<evidence type="ECO:0000256" key="7">
    <source>
        <dbReference type="ARBA" id="ARBA00031069"/>
    </source>
</evidence>
<dbReference type="Gene3D" id="1.25.40.10">
    <property type="entry name" value="Tetratricopeptide repeat domain"/>
    <property type="match status" value="1"/>
</dbReference>
<dbReference type="GO" id="GO:0051301">
    <property type="term" value="P:cell division"/>
    <property type="evidence" value="ECO:0007669"/>
    <property type="project" value="UniProtKB-KW"/>
</dbReference>
<gene>
    <name evidence="11" type="ORF">L596_024260</name>
</gene>
<protein>
    <recommendedName>
        <fullName evidence="2">Anaphase-promoting complex subunit 5</fullName>
    </recommendedName>
    <alternativeName>
        <fullName evidence="7">Cyclosome subunit 5</fullName>
    </alternativeName>
</protein>
<dbReference type="AlphaFoldDB" id="A0A4U5MG93"/>
<feature type="region of interest" description="Disordered" evidence="9">
    <location>
        <begin position="543"/>
        <end position="590"/>
    </location>
</feature>
<dbReference type="InterPro" id="IPR037679">
    <property type="entry name" value="Apc5"/>
</dbReference>
<feature type="domain" description="Anaphase-promoting complex subunit 5" evidence="10">
    <location>
        <begin position="377"/>
        <end position="472"/>
    </location>
</feature>
<reference evidence="11 12" key="1">
    <citation type="journal article" date="2015" name="Genome Biol.">
        <title>Comparative genomics of Steinernema reveals deeply conserved gene regulatory networks.</title>
        <authorList>
            <person name="Dillman A.R."/>
            <person name="Macchietto M."/>
            <person name="Porter C.F."/>
            <person name="Rogers A."/>
            <person name="Williams B."/>
            <person name="Antoshechkin I."/>
            <person name="Lee M.M."/>
            <person name="Goodwin Z."/>
            <person name="Lu X."/>
            <person name="Lewis E.E."/>
            <person name="Goodrich-Blair H."/>
            <person name="Stock S.P."/>
            <person name="Adams B.J."/>
            <person name="Sternberg P.W."/>
            <person name="Mortazavi A."/>
        </authorList>
    </citation>
    <scope>NUCLEOTIDE SEQUENCE [LARGE SCALE GENOMIC DNA]</scope>
    <source>
        <strain evidence="11 12">ALL</strain>
    </source>
</reference>
<evidence type="ECO:0000313" key="11">
    <source>
        <dbReference type="EMBL" id="TKR68254.1"/>
    </source>
</evidence>
<evidence type="ECO:0000256" key="2">
    <source>
        <dbReference type="ARBA" id="ARBA00016066"/>
    </source>
</evidence>
<evidence type="ECO:0000256" key="9">
    <source>
        <dbReference type="SAM" id="MobiDB-lite"/>
    </source>
</evidence>
<dbReference type="PANTHER" id="PTHR12830:SF9">
    <property type="entry name" value="ANAPHASE-PROMOTING COMPLEX SUBUNIT 5"/>
    <property type="match status" value="1"/>
</dbReference>
<dbReference type="Pfam" id="PF12862">
    <property type="entry name" value="ANAPC5"/>
    <property type="match status" value="1"/>
</dbReference>
<evidence type="ECO:0000259" key="10">
    <source>
        <dbReference type="Pfam" id="PF12862"/>
    </source>
</evidence>
<dbReference type="InterPro" id="IPR011990">
    <property type="entry name" value="TPR-like_helical_dom_sf"/>
</dbReference>
<dbReference type="GO" id="GO:0045842">
    <property type="term" value="P:positive regulation of mitotic metaphase/anaphase transition"/>
    <property type="evidence" value="ECO:0007669"/>
    <property type="project" value="TreeGrafter"/>
</dbReference>
<dbReference type="UniPathway" id="UPA00143"/>
<organism evidence="11 12">
    <name type="scientific">Steinernema carpocapsae</name>
    <name type="common">Entomopathogenic nematode</name>
    <dbReference type="NCBI Taxonomy" id="34508"/>
    <lineage>
        <taxon>Eukaryota</taxon>
        <taxon>Metazoa</taxon>
        <taxon>Ecdysozoa</taxon>
        <taxon>Nematoda</taxon>
        <taxon>Chromadorea</taxon>
        <taxon>Rhabditida</taxon>
        <taxon>Tylenchina</taxon>
        <taxon>Panagrolaimomorpha</taxon>
        <taxon>Strongyloidoidea</taxon>
        <taxon>Steinernematidae</taxon>
        <taxon>Steinernema</taxon>
    </lineage>
</organism>
<keyword evidence="4" id="KW-0498">Mitosis</keyword>
<name>A0A4U5MG93_STECR</name>
<feature type="compositionally biased region" description="Gly residues" evidence="9">
    <location>
        <begin position="566"/>
        <end position="578"/>
    </location>
</feature>
<reference evidence="11 12" key="2">
    <citation type="journal article" date="2019" name="G3 (Bethesda)">
        <title>Hybrid Assembly of the Genome of the Entomopathogenic Nematode Steinernema carpocapsae Identifies the X-Chromosome.</title>
        <authorList>
            <person name="Serra L."/>
            <person name="Macchietto M."/>
            <person name="Macias-Munoz A."/>
            <person name="McGill C.J."/>
            <person name="Rodriguez I.M."/>
            <person name="Rodriguez B."/>
            <person name="Murad R."/>
            <person name="Mortazavi A."/>
        </authorList>
    </citation>
    <scope>NUCLEOTIDE SEQUENCE [LARGE SCALE GENOMIC DNA]</scope>
    <source>
        <strain evidence="11 12">ALL</strain>
    </source>
</reference>
<feature type="compositionally biased region" description="Low complexity" evidence="9">
    <location>
        <begin position="553"/>
        <end position="565"/>
    </location>
</feature>
<sequence>MQGTSQTPEMERAFNHVLANSVLEPVTPSRLAIYTLIKTIDRFHKETEFTYLEHTQAAVLVQLLLTKETLTYEDMTSLVEKYVPDVSVEFTERRNVVYTMNIFEAWRTRMTAHVGYPITVRKEDIMRDFREDFPVPPRRGFLYPRSTIGMFVRRLSLACHRQTQTEITNSHEAFKAWVSAAPADRSAANPEAAGQGAAPTARRTLFGGGLVEQDGDLGESMAMSIDSSSEDEVEVMRPAHVAGPSRMDSGSGPFGLTPRKTPNPFEKHSYLTPHMQNLNLKIVGSPLKRDLTTVESANLLSVAAGNPADPTVYPTSPYSKFNPPRHFEFLSSARIRDLILKELHCIQVAPQEAMGVEQLRGICTYIKDNYTDLPSVHLLEALNEIRCRRFNEAEACLRLYFDWNMIRQNDNAHAPAGKIAKMDIMPLRYAPLLTGRLCRIFGIIDRAQNLLFEAVQQAEADKDFLCMRLCLIEQAAIEMLSPQKPKGEYDEDDEEKRYRFAPVFVDGEFHRTTAATSARSTLSLLTFDDSGFVEFSGGRPEGTGGHVAHFPMSSGPSAANNLAPAGGNGQQGGNGGNQQQGPPPPPTIDQMDQRAFHMQLNHSLSLIKCIDCAKRCINFDLVNVCLERLFYADYGTGRETQARLISDSARSIVSTLQLGAGLTNAAAATAEHLLNLNQGDLLCSKFATEAQVIAGVNIAYSLASDGRYDAALDIVENLKRRFEDELNWSNAHHWKIAEVLIRFDRCFFKGSLREAQRLIRSMRNHCPEEADLKGAVLYAVGGDLRNAFDTIDRRYAIAKESSDFIFRIRCEMVRSQISLLIEEESVVAEAKLCEILKEVEEKKLYNLVAMVSRRLSYIYASSGEFEKATKCLRKAECSRIRTNTPTIERCLFQVAQAYLKLCQFKHNVESLSHDQKRRDAILIFDHISKARALCKKIDCMFLEKQVIEMAVELYGFLEGADGGKLNCVILYNELQRKCSADISWWLL</sequence>
<evidence type="ECO:0000256" key="4">
    <source>
        <dbReference type="ARBA" id="ARBA00022776"/>
    </source>
</evidence>
<accession>A0A4U5MG93</accession>
<dbReference type="GO" id="GO:0005680">
    <property type="term" value="C:anaphase-promoting complex"/>
    <property type="evidence" value="ECO:0007669"/>
    <property type="project" value="InterPro"/>
</dbReference>
<comment type="caution">
    <text evidence="11">The sequence shown here is derived from an EMBL/GenBank/DDBJ whole genome shotgun (WGS) entry which is preliminary data.</text>
</comment>
<dbReference type="InterPro" id="IPR026000">
    <property type="entry name" value="Apc5_dom"/>
</dbReference>
<dbReference type="OrthoDB" id="5773922at2759"/>
<comment type="similarity">
    <text evidence="1">Belongs to the APC5 family.</text>
</comment>
<keyword evidence="12" id="KW-1185">Reference proteome</keyword>
<keyword evidence="5" id="KW-0833">Ubl conjugation pathway</keyword>
<comment type="function">
    <text evidence="8">Component of the anaphase promoting complex/cyclosome (APC/C), a cell cycle-regulated E3 ubiquitin ligase that controls progression through mitosis and the G1 phase of the cell cycle. The APC/C complex acts by mediating ubiquitination and subsequent degradation of target proteins: it mainly mediates the formation of 'Lys-11'-linked polyubiquitin chains and, to a lower extent, the formation of 'Lys-48'- and 'Lys-63'-linked polyubiquitin chains. The APC/C complex catalyzes assembly of branched 'Lys-11'-/'Lys-48'-linked branched ubiquitin chains on target proteins.</text>
</comment>
<dbReference type="EMBL" id="AZBU02000008">
    <property type="protein sequence ID" value="TKR68254.1"/>
    <property type="molecule type" value="Genomic_DNA"/>
</dbReference>
<dbReference type="PANTHER" id="PTHR12830">
    <property type="entry name" value="ANAPHASE-PROMOTING COMPLEX SUBUNIT 5"/>
    <property type="match status" value="1"/>
</dbReference>
<dbReference type="GO" id="GO:0031145">
    <property type="term" value="P:anaphase-promoting complex-dependent catabolic process"/>
    <property type="evidence" value="ECO:0007669"/>
    <property type="project" value="TreeGrafter"/>
</dbReference>
<evidence type="ECO:0000313" key="12">
    <source>
        <dbReference type="Proteomes" id="UP000298663"/>
    </source>
</evidence>
<evidence type="ECO:0000256" key="6">
    <source>
        <dbReference type="ARBA" id="ARBA00023306"/>
    </source>
</evidence>
<proteinExistence type="inferred from homology"/>
<evidence type="ECO:0000256" key="3">
    <source>
        <dbReference type="ARBA" id="ARBA00022618"/>
    </source>
</evidence>
<dbReference type="STRING" id="34508.A0A4U5MG93"/>
<keyword evidence="6" id="KW-0131">Cell cycle</keyword>
<evidence type="ECO:0000256" key="8">
    <source>
        <dbReference type="ARBA" id="ARBA00045696"/>
    </source>
</evidence>
<dbReference type="GO" id="GO:0070979">
    <property type="term" value="P:protein K11-linked ubiquitination"/>
    <property type="evidence" value="ECO:0007669"/>
    <property type="project" value="TreeGrafter"/>
</dbReference>
<evidence type="ECO:0000256" key="1">
    <source>
        <dbReference type="ARBA" id="ARBA00007450"/>
    </source>
</evidence>
<dbReference type="Proteomes" id="UP000298663">
    <property type="component" value="Unassembled WGS sequence"/>
</dbReference>
<evidence type="ECO:0000256" key="5">
    <source>
        <dbReference type="ARBA" id="ARBA00022786"/>
    </source>
</evidence>
<keyword evidence="3" id="KW-0132">Cell division</keyword>